<evidence type="ECO:0000256" key="4">
    <source>
        <dbReference type="SAM" id="SignalP"/>
    </source>
</evidence>
<evidence type="ECO:0000313" key="7">
    <source>
        <dbReference type="Proteomes" id="UP000789901"/>
    </source>
</evidence>
<evidence type="ECO:0000259" key="5">
    <source>
        <dbReference type="Pfam" id="PF20147"/>
    </source>
</evidence>
<evidence type="ECO:0000256" key="2">
    <source>
        <dbReference type="ARBA" id="ARBA00004613"/>
    </source>
</evidence>
<comment type="caution">
    <text evidence="6">The sequence shown here is derived from an EMBL/GenBank/DDBJ whole genome shotgun (WGS) entry which is preliminary data.</text>
</comment>
<protein>
    <submittedName>
        <fullName evidence="6">18417_t:CDS:1</fullName>
    </submittedName>
</protein>
<feature type="signal peptide" evidence="4">
    <location>
        <begin position="1"/>
        <end position="24"/>
    </location>
</feature>
<comment type="subcellular location">
    <subcellularLocation>
        <location evidence="1">Host cell</location>
    </subcellularLocation>
    <subcellularLocation>
        <location evidence="2">Secreted</location>
    </subcellularLocation>
</comment>
<evidence type="ECO:0000256" key="1">
    <source>
        <dbReference type="ARBA" id="ARBA00004340"/>
    </source>
</evidence>
<dbReference type="Proteomes" id="UP000789901">
    <property type="component" value="Unassembled WGS sequence"/>
</dbReference>
<feature type="domain" description="Crinkler effector protein N-terminal" evidence="5">
    <location>
        <begin position="10"/>
        <end position="92"/>
    </location>
</feature>
<feature type="chain" id="PRO_5047277639" evidence="4">
    <location>
        <begin position="25"/>
        <end position="292"/>
    </location>
</feature>
<keyword evidence="7" id="KW-1185">Reference proteome</keyword>
<evidence type="ECO:0000313" key="6">
    <source>
        <dbReference type="EMBL" id="CAG8713007.1"/>
    </source>
</evidence>
<keyword evidence="3" id="KW-0964">Secreted</keyword>
<dbReference type="Pfam" id="PF20147">
    <property type="entry name" value="Crinkler"/>
    <property type="match status" value="1"/>
</dbReference>
<gene>
    <name evidence="6" type="ORF">GMARGA_LOCUS12888</name>
</gene>
<organism evidence="6 7">
    <name type="scientific">Gigaspora margarita</name>
    <dbReference type="NCBI Taxonomy" id="4874"/>
    <lineage>
        <taxon>Eukaryota</taxon>
        <taxon>Fungi</taxon>
        <taxon>Fungi incertae sedis</taxon>
        <taxon>Mucoromycota</taxon>
        <taxon>Glomeromycotina</taxon>
        <taxon>Glomeromycetes</taxon>
        <taxon>Diversisporales</taxon>
        <taxon>Gigasporaceae</taxon>
        <taxon>Gigaspora</taxon>
    </lineage>
</organism>
<reference evidence="6 7" key="1">
    <citation type="submission" date="2021-06" db="EMBL/GenBank/DDBJ databases">
        <authorList>
            <person name="Kallberg Y."/>
            <person name="Tangrot J."/>
            <person name="Rosling A."/>
        </authorList>
    </citation>
    <scope>NUCLEOTIDE SEQUENCE [LARGE SCALE GENOMIC DNA]</scope>
    <source>
        <strain evidence="6 7">120-4 pot B 10/14</strain>
    </source>
</reference>
<name>A0ABN7V0S1_GIGMA</name>
<accession>A0ABN7V0S1</accession>
<dbReference type="EMBL" id="CAJVQB010008032">
    <property type="protein sequence ID" value="CAG8713007.1"/>
    <property type="molecule type" value="Genomic_DNA"/>
</dbReference>
<keyword evidence="4" id="KW-0732">Signal</keyword>
<dbReference type="InterPro" id="IPR045379">
    <property type="entry name" value="Crinkler_N"/>
</dbReference>
<evidence type="ECO:0000256" key="3">
    <source>
        <dbReference type="ARBA" id="ARBA00022525"/>
    </source>
</evidence>
<proteinExistence type="predicted"/>
<sequence length="292" mass="33320">MSVSGTPIILWCLIHGAIFKITIGRDDDIYELKEAIKKVTEPVLDIFSLLQLKLLKLKNPVNDKHISDIQNLSLQDDENENDNVTLMKDIFSVAKQSYNEIDRTNVICNALLQLFSFVSSRAGDLTSLINVPLTRKLPVSKNKKIKYPLLANFIETKNNQYRSDLSTYISGLIIGIRKQNLSNTSENILHWGVDSIIRIPLQIFYENLGERVLLIDMDQNSKNQEITIIGNKRSDFLYWANNVLLFKGKEKVVIEDFSIAMNELEEKFNKSSNTNSPSCLIVLSNQLDINNR</sequence>